<dbReference type="OrthoDB" id="5871067at2759"/>
<dbReference type="SUPFAM" id="SSF53098">
    <property type="entry name" value="Ribonuclease H-like"/>
    <property type="match status" value="1"/>
</dbReference>
<proteinExistence type="predicted"/>
<dbReference type="Proteomes" id="UP000192578">
    <property type="component" value="Unassembled WGS sequence"/>
</dbReference>
<dbReference type="EMBL" id="MTYJ01000363">
    <property type="protein sequence ID" value="OWA53997.1"/>
    <property type="molecule type" value="Genomic_DNA"/>
</dbReference>
<evidence type="ECO:0000313" key="1">
    <source>
        <dbReference type="EMBL" id="OWA53997.1"/>
    </source>
</evidence>
<dbReference type="GO" id="GO:0003676">
    <property type="term" value="F:nucleic acid binding"/>
    <property type="evidence" value="ECO:0007669"/>
    <property type="project" value="InterPro"/>
</dbReference>
<dbReference type="AlphaFoldDB" id="A0A9X6NH64"/>
<gene>
    <name evidence="1" type="ORF">BV898_18420</name>
</gene>
<accession>A0A9X6NH64</accession>
<dbReference type="InterPro" id="IPR036397">
    <property type="entry name" value="RNaseH_sf"/>
</dbReference>
<evidence type="ECO:0000313" key="2">
    <source>
        <dbReference type="Proteomes" id="UP000192578"/>
    </source>
</evidence>
<organism evidence="1 2">
    <name type="scientific">Hypsibius exemplaris</name>
    <name type="common">Freshwater tardigrade</name>
    <dbReference type="NCBI Taxonomy" id="2072580"/>
    <lineage>
        <taxon>Eukaryota</taxon>
        <taxon>Metazoa</taxon>
        <taxon>Ecdysozoa</taxon>
        <taxon>Tardigrada</taxon>
        <taxon>Eutardigrada</taxon>
        <taxon>Parachela</taxon>
        <taxon>Hypsibioidea</taxon>
        <taxon>Hypsibiidae</taxon>
        <taxon>Hypsibius</taxon>
    </lineage>
</organism>
<reference evidence="2" key="1">
    <citation type="submission" date="2017-01" db="EMBL/GenBank/DDBJ databases">
        <title>Comparative genomics of anhydrobiosis in the tardigrade Hypsibius dujardini.</title>
        <authorList>
            <person name="Yoshida Y."/>
            <person name="Koutsovoulos G."/>
            <person name="Laetsch D."/>
            <person name="Stevens L."/>
            <person name="Kumar S."/>
            <person name="Horikawa D."/>
            <person name="Ishino K."/>
            <person name="Komine S."/>
            <person name="Tomita M."/>
            <person name="Blaxter M."/>
            <person name="Arakawa K."/>
        </authorList>
    </citation>
    <scope>NUCLEOTIDE SEQUENCE [LARGE SCALE GENOMIC DNA]</scope>
    <source>
        <strain evidence="2">Z151</strain>
    </source>
</reference>
<name>A0A9X6NH64_HYPEX</name>
<dbReference type="Gene3D" id="3.30.420.10">
    <property type="entry name" value="Ribonuclease H-like superfamily/Ribonuclease H"/>
    <property type="match status" value="1"/>
</dbReference>
<protein>
    <submittedName>
        <fullName evidence="1">Uncharacterized protein</fullName>
    </submittedName>
</protein>
<dbReference type="InterPro" id="IPR012337">
    <property type="entry name" value="RNaseH-like_sf"/>
</dbReference>
<sequence length="191" mass="22527">MFLANGIIPQKQIMNGTKIMQMDICINLRIRCSYRQIPLKLIDLPAAFDLKDVIKGNFPHRFNRPKNWNRITPFPSKDDFGYRGLSALNNSIIGMKQRSKLRRTDTTSMRSSVTTDTIHPIRQVPYENVYQDTKERTRGLRDQGCDVEKVWEHDFKRLLKNNKEMQTFIKDLVFEEQIRVPNQRFEALPQV</sequence>
<comment type="caution">
    <text evidence="1">The sequence shown here is derived from an EMBL/GenBank/DDBJ whole genome shotgun (WGS) entry which is preliminary data.</text>
</comment>
<keyword evidence="2" id="KW-1185">Reference proteome</keyword>